<feature type="transmembrane region" description="Helical" evidence="1">
    <location>
        <begin position="134"/>
        <end position="154"/>
    </location>
</feature>
<feature type="transmembrane region" description="Helical" evidence="1">
    <location>
        <begin position="219"/>
        <end position="242"/>
    </location>
</feature>
<dbReference type="PANTHER" id="PTHR46211">
    <property type="entry name" value="GLYCEROPHOSPHORYL DIESTER PHOSPHODIESTERASE"/>
    <property type="match status" value="1"/>
</dbReference>
<dbReference type="Proteomes" id="UP000305100">
    <property type="component" value="Unassembled WGS sequence"/>
</dbReference>
<reference evidence="3 4" key="1">
    <citation type="submission" date="2019-05" db="EMBL/GenBank/DDBJ databases">
        <title>The metagenome of a microbial culture collection derived from dairy environment covers the genomic content of the human microbiome.</title>
        <authorList>
            <person name="Roder T."/>
            <person name="Wuthrich D."/>
            <person name="Sattari Z."/>
            <person name="Von Ah U."/>
            <person name="Bar C."/>
            <person name="Ronchi F."/>
            <person name="Macpherson A.J."/>
            <person name="Ganal-Vonarburg S.C."/>
            <person name="Bruggmann R."/>
            <person name="Vergeres G."/>
        </authorList>
    </citation>
    <scope>NUCLEOTIDE SEQUENCE [LARGE SCALE GENOMIC DNA]</scope>
    <source>
        <strain evidence="3 4">FAM 1079</strain>
    </source>
</reference>
<dbReference type="InterPro" id="IPR030395">
    <property type="entry name" value="GP_PDE_dom"/>
</dbReference>
<protein>
    <submittedName>
        <fullName evidence="3">Glycerophosphodiester phosphodiesterase</fullName>
    </submittedName>
</protein>
<evidence type="ECO:0000259" key="2">
    <source>
        <dbReference type="PROSITE" id="PS51704"/>
    </source>
</evidence>
<evidence type="ECO:0000313" key="4">
    <source>
        <dbReference type="Proteomes" id="UP000305100"/>
    </source>
</evidence>
<feature type="transmembrane region" description="Helical" evidence="1">
    <location>
        <begin position="254"/>
        <end position="273"/>
    </location>
</feature>
<dbReference type="SUPFAM" id="SSF51695">
    <property type="entry name" value="PLC-like phosphodiesterases"/>
    <property type="match status" value="1"/>
</dbReference>
<comment type="caution">
    <text evidence="3">The sequence shown here is derived from an EMBL/GenBank/DDBJ whole genome shotgun (WGS) entry which is preliminary data.</text>
</comment>
<organism evidence="3 4">
    <name type="scientific">Lentilactobacillus parafarraginis</name>
    <dbReference type="NCBI Taxonomy" id="390842"/>
    <lineage>
        <taxon>Bacteria</taxon>
        <taxon>Bacillati</taxon>
        <taxon>Bacillota</taxon>
        <taxon>Bacilli</taxon>
        <taxon>Lactobacillales</taxon>
        <taxon>Lactobacillaceae</taxon>
        <taxon>Lentilactobacillus</taxon>
    </lineage>
</organism>
<evidence type="ECO:0000256" key="1">
    <source>
        <dbReference type="SAM" id="Phobius"/>
    </source>
</evidence>
<feature type="domain" description="GP-PDE" evidence="2">
    <location>
        <begin position="283"/>
        <end position="503"/>
    </location>
</feature>
<dbReference type="InterPro" id="IPR017946">
    <property type="entry name" value="PLC-like_Pdiesterase_TIM-brl"/>
</dbReference>
<dbReference type="AlphaFoldDB" id="A0A5R9CWR2"/>
<name>A0A5R9CWR2_9LACO</name>
<feature type="transmembrane region" description="Helical" evidence="1">
    <location>
        <begin position="192"/>
        <end position="213"/>
    </location>
</feature>
<keyword evidence="1" id="KW-0812">Transmembrane</keyword>
<dbReference type="GO" id="GO:0006629">
    <property type="term" value="P:lipid metabolic process"/>
    <property type="evidence" value="ECO:0007669"/>
    <property type="project" value="InterPro"/>
</dbReference>
<dbReference type="GO" id="GO:0008081">
    <property type="term" value="F:phosphoric diester hydrolase activity"/>
    <property type="evidence" value="ECO:0007669"/>
    <property type="project" value="InterPro"/>
</dbReference>
<gene>
    <name evidence="3" type="ORF">FEZ41_04305</name>
</gene>
<dbReference type="OrthoDB" id="2319356at2"/>
<proteinExistence type="predicted"/>
<feature type="transmembrane region" description="Helical" evidence="1">
    <location>
        <begin position="90"/>
        <end position="114"/>
    </location>
</feature>
<evidence type="ECO:0000313" key="3">
    <source>
        <dbReference type="EMBL" id="TLQ20094.1"/>
    </source>
</evidence>
<sequence length="522" mass="58813">MTAANFLLSLLRFFCEVSSVHRRVYQNFEFQLLCFTASLAILKWWMMASLRPVAVAISSLLVWGLMGLMIQTTLSKGPGRGLRGKPRARIVFFVNMAGLGIALLPFGFFGLSSYIKTAIPLTGNQFTWLTINRFWLIGWGGLVFLIYVVGALVFRRVNGHLFALTTDHPLTAFKAVLHEFTIRDLGFSIVQVVLAAVCIIGIVAIGALVSYVWPSQLTLAIVAGVINTLVPLLEILVVIRLFGDFPNGLRITKAQFGPLLGLLVLVMAVGALTPQYRPASRPQIIIVHRGVINGDDQPNTIAALKKNANRHFAYVEMDIQETADHQFICAHDDTVSIPGRGRVEIDRLSLKTIRRYHHVELFKEYLYIANRIKQPIIVELKITNHSDPLMGSRFASQFGRDMVKQPNMVHSVGYKELRQIKDRVPAIKVGLVTMLNFADIARYKVDFYTLQHITLTPFLLRSIPQSRPVYAWTDNRVVTMKRLQLMGIDGQVTDQATKLHLLRRAGPHDYFLLVFNFLITYL</sequence>
<feature type="transmembrane region" description="Helical" evidence="1">
    <location>
        <begin position="52"/>
        <end position="70"/>
    </location>
</feature>
<keyword evidence="1" id="KW-0472">Membrane</keyword>
<dbReference type="Gene3D" id="3.20.20.190">
    <property type="entry name" value="Phosphatidylinositol (PI) phosphodiesterase"/>
    <property type="match status" value="1"/>
</dbReference>
<accession>A0A5R9CWR2</accession>
<dbReference type="Pfam" id="PF03009">
    <property type="entry name" value="GDPD"/>
    <property type="match status" value="1"/>
</dbReference>
<dbReference type="EMBL" id="VBSX01000007">
    <property type="protein sequence ID" value="TLQ20094.1"/>
    <property type="molecule type" value="Genomic_DNA"/>
</dbReference>
<dbReference type="PROSITE" id="PS51704">
    <property type="entry name" value="GP_PDE"/>
    <property type="match status" value="1"/>
</dbReference>
<keyword evidence="1" id="KW-1133">Transmembrane helix</keyword>
<dbReference type="PANTHER" id="PTHR46211:SF8">
    <property type="entry name" value="PHOSPHODIESTERASE"/>
    <property type="match status" value="1"/>
</dbReference>